<comment type="subcellular location">
    <subcellularLocation>
        <location evidence="1">Membrane</location>
        <topology evidence="1">Single-pass type I membrane protein</topology>
    </subcellularLocation>
</comment>
<dbReference type="GO" id="GO:0016020">
    <property type="term" value="C:membrane"/>
    <property type="evidence" value="ECO:0007669"/>
    <property type="project" value="UniProtKB-SubCell"/>
</dbReference>
<comment type="similarity">
    <text evidence="2">Belongs to the protein kinase superfamily. Ser/Thr protein kinase family.</text>
</comment>
<evidence type="ECO:0000256" key="1">
    <source>
        <dbReference type="ARBA" id="ARBA00004479"/>
    </source>
</evidence>
<dbReference type="InterPro" id="IPR001611">
    <property type="entry name" value="Leu-rich_rpt"/>
</dbReference>
<evidence type="ECO:0000256" key="22">
    <source>
        <dbReference type="SAM" id="Phobius"/>
    </source>
</evidence>
<evidence type="ECO:0000256" key="2">
    <source>
        <dbReference type="ARBA" id="ARBA00008684"/>
    </source>
</evidence>
<proteinExistence type="inferred from homology"/>
<evidence type="ECO:0000313" key="24">
    <source>
        <dbReference type="EMBL" id="KAK4752533.1"/>
    </source>
</evidence>
<keyword evidence="7" id="KW-0433">Leucine-rich repeat</keyword>
<dbReference type="Proteomes" id="UP001345219">
    <property type="component" value="Chromosome 16"/>
</dbReference>
<evidence type="ECO:0000256" key="10">
    <source>
        <dbReference type="ARBA" id="ARBA00022729"/>
    </source>
</evidence>
<feature type="binding site" evidence="21">
    <location>
        <position position="864"/>
    </location>
    <ligand>
        <name>ATP</name>
        <dbReference type="ChEBI" id="CHEBI:30616"/>
    </ligand>
</feature>
<dbReference type="EC" id="2.7.11.1" evidence="4"/>
<evidence type="ECO:0000256" key="17">
    <source>
        <dbReference type="ARBA" id="ARBA00023170"/>
    </source>
</evidence>
<evidence type="ECO:0000256" key="8">
    <source>
        <dbReference type="ARBA" id="ARBA00022679"/>
    </source>
</evidence>
<dbReference type="PROSITE" id="PS00107">
    <property type="entry name" value="PROTEIN_KINASE_ATP"/>
    <property type="match status" value="1"/>
</dbReference>
<dbReference type="InterPro" id="IPR011009">
    <property type="entry name" value="Kinase-like_dom_sf"/>
</dbReference>
<evidence type="ECO:0000259" key="23">
    <source>
        <dbReference type="PROSITE" id="PS50011"/>
    </source>
</evidence>
<evidence type="ECO:0000256" key="18">
    <source>
        <dbReference type="ARBA" id="ARBA00023180"/>
    </source>
</evidence>
<dbReference type="Pfam" id="PF00069">
    <property type="entry name" value="Pkinase"/>
    <property type="match status" value="1"/>
</dbReference>
<gene>
    <name evidence="24" type="ORF">SAY87_021331</name>
</gene>
<keyword evidence="10" id="KW-0732">Signal</keyword>
<dbReference type="Pfam" id="PF13855">
    <property type="entry name" value="LRR_8"/>
    <property type="match status" value="3"/>
</dbReference>
<dbReference type="Pfam" id="PF00560">
    <property type="entry name" value="LRR_1"/>
    <property type="match status" value="4"/>
</dbReference>
<evidence type="ECO:0000313" key="25">
    <source>
        <dbReference type="Proteomes" id="UP001345219"/>
    </source>
</evidence>
<dbReference type="InterPro" id="IPR003591">
    <property type="entry name" value="Leu-rich_rpt_typical-subtyp"/>
</dbReference>
<dbReference type="FunFam" id="3.80.10.10:FF:000041">
    <property type="entry name" value="LRR receptor-like serine/threonine-protein kinase ERECTA"/>
    <property type="match status" value="1"/>
</dbReference>
<name>A0AAN7JRY6_9MYRT</name>
<dbReference type="InterPro" id="IPR032675">
    <property type="entry name" value="LRR_dom_sf"/>
</dbReference>
<dbReference type="FunFam" id="3.30.200.20:FF:000309">
    <property type="entry name" value="Leucine-rich repeat receptor protein kinase MSP1"/>
    <property type="match status" value="1"/>
</dbReference>
<dbReference type="Pfam" id="PF08263">
    <property type="entry name" value="LRRNT_2"/>
    <property type="match status" value="1"/>
</dbReference>
<keyword evidence="12 21" id="KW-0547">Nucleotide-binding</keyword>
<evidence type="ECO:0000256" key="13">
    <source>
        <dbReference type="ARBA" id="ARBA00022777"/>
    </source>
</evidence>
<feature type="domain" description="Protein kinase" evidence="23">
    <location>
        <begin position="836"/>
        <end position="1116"/>
    </location>
</feature>
<evidence type="ECO:0000256" key="12">
    <source>
        <dbReference type="ARBA" id="ARBA00022741"/>
    </source>
</evidence>
<dbReference type="SUPFAM" id="SSF56112">
    <property type="entry name" value="Protein kinase-like (PK-like)"/>
    <property type="match status" value="1"/>
</dbReference>
<dbReference type="FunFam" id="1.10.510.10:FF:000388">
    <property type="entry name" value="Leucine-rich repeat receptor-like tyrosine-protein kinase PXC3"/>
    <property type="match status" value="1"/>
</dbReference>
<dbReference type="AlphaFoldDB" id="A0AAN7JRY6"/>
<dbReference type="FunFam" id="3.80.10.10:FF:000691">
    <property type="entry name" value="Putative LRR receptor-like serine/threonine-protein kinase"/>
    <property type="match status" value="1"/>
</dbReference>
<dbReference type="InterPro" id="IPR000719">
    <property type="entry name" value="Prot_kinase_dom"/>
</dbReference>
<keyword evidence="18" id="KW-0325">Glycoprotein</keyword>
<keyword evidence="13" id="KW-0418">Kinase</keyword>
<evidence type="ECO:0000256" key="15">
    <source>
        <dbReference type="ARBA" id="ARBA00022989"/>
    </source>
</evidence>
<keyword evidence="16 22" id="KW-0472">Membrane</keyword>
<dbReference type="PROSITE" id="PS00108">
    <property type="entry name" value="PROTEIN_KINASE_ST"/>
    <property type="match status" value="1"/>
</dbReference>
<dbReference type="GO" id="GO:0005524">
    <property type="term" value="F:ATP binding"/>
    <property type="evidence" value="ECO:0007669"/>
    <property type="project" value="UniProtKB-UniRule"/>
</dbReference>
<dbReference type="InterPro" id="IPR008271">
    <property type="entry name" value="Ser/Thr_kinase_AS"/>
</dbReference>
<dbReference type="PROSITE" id="PS50011">
    <property type="entry name" value="PROTEIN_KINASE_DOM"/>
    <property type="match status" value="1"/>
</dbReference>
<evidence type="ECO:0000256" key="6">
    <source>
        <dbReference type="ARBA" id="ARBA00022553"/>
    </source>
</evidence>
<evidence type="ECO:0000256" key="7">
    <source>
        <dbReference type="ARBA" id="ARBA00022614"/>
    </source>
</evidence>
<dbReference type="CDD" id="cd14066">
    <property type="entry name" value="STKc_IRAK"/>
    <property type="match status" value="1"/>
</dbReference>
<dbReference type="PANTHER" id="PTHR48056:SF89">
    <property type="entry name" value="OS06G0585982 PROTEIN"/>
    <property type="match status" value="1"/>
</dbReference>
<keyword evidence="11" id="KW-0677">Repeat</keyword>
<dbReference type="GO" id="GO:0033612">
    <property type="term" value="F:receptor serine/threonine kinase binding"/>
    <property type="evidence" value="ECO:0007669"/>
    <property type="project" value="TreeGrafter"/>
</dbReference>
<keyword evidence="6" id="KW-0597">Phosphoprotein</keyword>
<comment type="catalytic activity">
    <reaction evidence="20">
        <text>L-seryl-[protein] + ATP = O-phospho-L-seryl-[protein] + ADP + H(+)</text>
        <dbReference type="Rhea" id="RHEA:17989"/>
        <dbReference type="Rhea" id="RHEA-COMP:9863"/>
        <dbReference type="Rhea" id="RHEA-COMP:11604"/>
        <dbReference type="ChEBI" id="CHEBI:15378"/>
        <dbReference type="ChEBI" id="CHEBI:29999"/>
        <dbReference type="ChEBI" id="CHEBI:30616"/>
        <dbReference type="ChEBI" id="CHEBI:83421"/>
        <dbReference type="ChEBI" id="CHEBI:456216"/>
        <dbReference type="EC" id="2.7.11.1"/>
    </reaction>
</comment>
<dbReference type="InterPro" id="IPR050647">
    <property type="entry name" value="Plant_LRR-RLKs"/>
</dbReference>
<dbReference type="EMBL" id="JAXIOK010000016">
    <property type="protein sequence ID" value="KAK4752533.1"/>
    <property type="molecule type" value="Genomic_DNA"/>
</dbReference>
<accession>A0AAN7JRY6</accession>
<dbReference type="PANTHER" id="PTHR48056">
    <property type="entry name" value="LRR RECEPTOR-LIKE SERINE/THREONINE-PROTEIN KINASE-RELATED"/>
    <property type="match status" value="1"/>
</dbReference>
<evidence type="ECO:0000256" key="16">
    <source>
        <dbReference type="ARBA" id="ARBA00023136"/>
    </source>
</evidence>
<dbReference type="SMART" id="SM00220">
    <property type="entry name" value="S_TKc"/>
    <property type="match status" value="1"/>
</dbReference>
<dbReference type="GO" id="GO:0004674">
    <property type="term" value="F:protein serine/threonine kinase activity"/>
    <property type="evidence" value="ECO:0007669"/>
    <property type="project" value="UniProtKB-KW"/>
</dbReference>
<evidence type="ECO:0000256" key="20">
    <source>
        <dbReference type="ARBA" id="ARBA00048679"/>
    </source>
</evidence>
<evidence type="ECO:0000256" key="14">
    <source>
        <dbReference type="ARBA" id="ARBA00022840"/>
    </source>
</evidence>
<evidence type="ECO:0000256" key="21">
    <source>
        <dbReference type="PROSITE-ProRule" id="PRU10141"/>
    </source>
</evidence>
<keyword evidence="9 22" id="KW-0812">Transmembrane</keyword>
<keyword evidence="15 22" id="KW-1133">Transmembrane helix</keyword>
<dbReference type="SUPFAM" id="SSF52058">
    <property type="entry name" value="L domain-like"/>
    <property type="match status" value="2"/>
</dbReference>
<evidence type="ECO:0000256" key="9">
    <source>
        <dbReference type="ARBA" id="ARBA00022692"/>
    </source>
</evidence>
<comment type="catalytic activity">
    <reaction evidence="19">
        <text>L-threonyl-[protein] + ATP = O-phospho-L-threonyl-[protein] + ADP + H(+)</text>
        <dbReference type="Rhea" id="RHEA:46608"/>
        <dbReference type="Rhea" id="RHEA-COMP:11060"/>
        <dbReference type="Rhea" id="RHEA-COMP:11605"/>
        <dbReference type="ChEBI" id="CHEBI:15378"/>
        <dbReference type="ChEBI" id="CHEBI:30013"/>
        <dbReference type="ChEBI" id="CHEBI:30616"/>
        <dbReference type="ChEBI" id="CHEBI:61977"/>
        <dbReference type="ChEBI" id="CHEBI:456216"/>
        <dbReference type="EC" id="2.7.11.1"/>
    </reaction>
</comment>
<comment type="similarity">
    <text evidence="3">Belongs to the RLP family.</text>
</comment>
<feature type="transmembrane region" description="Helical" evidence="22">
    <location>
        <begin position="752"/>
        <end position="772"/>
    </location>
</feature>
<keyword evidence="8" id="KW-0808">Transferase</keyword>
<organism evidence="24 25">
    <name type="scientific">Trapa incisa</name>
    <dbReference type="NCBI Taxonomy" id="236973"/>
    <lineage>
        <taxon>Eukaryota</taxon>
        <taxon>Viridiplantae</taxon>
        <taxon>Streptophyta</taxon>
        <taxon>Embryophyta</taxon>
        <taxon>Tracheophyta</taxon>
        <taxon>Spermatophyta</taxon>
        <taxon>Magnoliopsida</taxon>
        <taxon>eudicotyledons</taxon>
        <taxon>Gunneridae</taxon>
        <taxon>Pentapetalae</taxon>
        <taxon>rosids</taxon>
        <taxon>malvids</taxon>
        <taxon>Myrtales</taxon>
        <taxon>Lythraceae</taxon>
        <taxon>Trapa</taxon>
    </lineage>
</organism>
<dbReference type="Gene3D" id="3.80.10.10">
    <property type="entry name" value="Ribonuclease Inhibitor"/>
    <property type="match status" value="5"/>
</dbReference>
<dbReference type="PROSITE" id="PS51450">
    <property type="entry name" value="LRR"/>
    <property type="match status" value="1"/>
</dbReference>
<keyword evidence="17" id="KW-0675">Receptor</keyword>
<evidence type="ECO:0000256" key="11">
    <source>
        <dbReference type="ARBA" id="ARBA00022737"/>
    </source>
</evidence>
<dbReference type="SMART" id="SM00369">
    <property type="entry name" value="LRR_TYP"/>
    <property type="match status" value="5"/>
</dbReference>
<evidence type="ECO:0000256" key="4">
    <source>
        <dbReference type="ARBA" id="ARBA00012513"/>
    </source>
</evidence>
<evidence type="ECO:0000256" key="19">
    <source>
        <dbReference type="ARBA" id="ARBA00047899"/>
    </source>
</evidence>
<dbReference type="Gene3D" id="1.10.510.10">
    <property type="entry name" value="Transferase(Phosphotransferase) domain 1"/>
    <property type="match status" value="1"/>
</dbReference>
<keyword evidence="25" id="KW-1185">Reference proteome</keyword>
<dbReference type="InterPro" id="IPR017441">
    <property type="entry name" value="Protein_kinase_ATP_BS"/>
</dbReference>
<sequence>MPFLSINQLPEMNSEKIFSGCFLILALCFHILSRITKNKLSFFYGLTVISVVGDSIDTDREVLLNLKQFLEESNQINRGRYSQWNSSTSPCQWNGIVCTPSNGAAATRRVTGVDLSNSSISSFLFGNFSALRELTYLDLSRNTIMGPIPQDLTWCTKLSYLNLSHNLLEGQLNLIGLSSLQTLDLSVNRLEGEIRSSFPAICNSLVVLNISANNLSGSINDCFDHCHSLKYLDLSTNRFTGSIWGGFSRLREFSVSENYLNGAIPASGFLQNCSLQKMDLSQNGFSGMFPGQVSNCRNLVMLILWGNNFTGRIPDEIGSIQTLEGLFLGNNSFLWDIPESLLNLSNLAFLDLSRNNFMGEVQEIFGKFTNLKYLVLHTNSYTGGISSSGILKLNNLVRLDLSYNNFSGPLPPEMSQMQGLKFLILSFNQFNGTIPDEYGNFSRIQALDLSFNELTGTIPPSFGNLTSLLWLMLANNQLTGRIPPEIGNCRSLLWLNLANNKLTGDFPPELVNIGSDPSQTFESNLQDKDHIIAGSGECLAMKRWIPADYPPFSFVYTLLNRKTCRSIWDRLLKGIGLFPLCSAGYPPQVYQISGYVQLSGNSISGLIPSEIGKMKNFSMIHLGMNNLSGRIPREFQELPLVVLNLSRNGFYDEIPTEIGYIKCLQNLDLSYNNFSGVFPMSLNNLTNLSKFNVSYNRFLTGVIPRTGQLATFDNDSFIGNPRLVLPYSTPDSPRSPEPKDQHQKTPSKLGEIIVFVVLTLAFLLFGVLSFIVCPLIKSPLHLAEQDLLENNAKYRRQDPGSSSGCFSPWLLEIVPVIQFVKKPFTYADILKATSNFSDDNIIGKGGFGTVYRGKLPDGREVAVKLLQREGSDGEKEFQAEMEILCGDSFDWPHPNLVPLYGWCLYGSNKVLVYKYMEGGSLEDLVSDRLSLPWQQRLQIAVDVAQALVFLHHECFPAIVHRDVKASNVLLDRTGRACLTDFGLARVVDVGNSHVSTVVAGTVGYVAPEYGQTWQATTKGDVYSYGVLAMELATGRRALAGGEEECLVDWGRRVFTPTESGRLILPAAVLASGLGEGAEEMLGLLKIGVRCTAESPQTRPSMKEVLGMLVGIAGKWMDEIHCCGSSSPPSK</sequence>
<reference evidence="24 25" key="1">
    <citation type="journal article" date="2023" name="Hortic Res">
        <title>Pangenome of water caltrop reveals structural variations and asymmetric subgenome divergence after allopolyploidization.</title>
        <authorList>
            <person name="Zhang X."/>
            <person name="Chen Y."/>
            <person name="Wang L."/>
            <person name="Yuan Y."/>
            <person name="Fang M."/>
            <person name="Shi L."/>
            <person name="Lu R."/>
            <person name="Comes H.P."/>
            <person name="Ma Y."/>
            <person name="Chen Y."/>
            <person name="Huang G."/>
            <person name="Zhou Y."/>
            <person name="Zheng Z."/>
            <person name="Qiu Y."/>
        </authorList>
    </citation>
    <scope>NUCLEOTIDE SEQUENCE [LARGE SCALE GENOMIC DNA]</scope>
    <source>
        <tissue evidence="24">Roots</tissue>
    </source>
</reference>
<keyword evidence="5" id="KW-0723">Serine/threonine-protein kinase</keyword>
<evidence type="ECO:0000256" key="3">
    <source>
        <dbReference type="ARBA" id="ARBA00009592"/>
    </source>
</evidence>
<dbReference type="InterPro" id="IPR013210">
    <property type="entry name" value="LRR_N_plant-typ"/>
</dbReference>
<dbReference type="Gene3D" id="3.30.200.20">
    <property type="entry name" value="Phosphorylase Kinase, domain 1"/>
    <property type="match status" value="1"/>
</dbReference>
<protein>
    <recommendedName>
        <fullName evidence="4">non-specific serine/threonine protein kinase</fullName>
        <ecNumber evidence="4">2.7.11.1</ecNumber>
    </recommendedName>
</protein>
<comment type="caution">
    <text evidence="24">The sequence shown here is derived from an EMBL/GenBank/DDBJ whole genome shotgun (WGS) entry which is preliminary data.</text>
</comment>
<keyword evidence="14 21" id="KW-0067">ATP-binding</keyword>
<evidence type="ECO:0000256" key="5">
    <source>
        <dbReference type="ARBA" id="ARBA00022527"/>
    </source>
</evidence>